<dbReference type="Gene3D" id="1.50.10.150">
    <property type="entry name" value="Voltage-dependent anion channel"/>
    <property type="match status" value="1"/>
</dbReference>
<keyword evidence="7" id="KW-1185">Reference proteome</keyword>
<accession>A0A0R3K487</accession>
<evidence type="ECO:0000256" key="2">
    <source>
        <dbReference type="ARBA" id="ARBA00022692"/>
    </source>
</evidence>
<dbReference type="EMBL" id="LKHP01000004">
    <property type="protein sequence ID" value="KRQ87151.1"/>
    <property type="molecule type" value="Genomic_DNA"/>
</dbReference>
<dbReference type="AlphaFoldDB" id="A0A0R3K487"/>
<feature type="transmembrane region" description="Helical" evidence="5">
    <location>
        <begin position="279"/>
        <end position="301"/>
    </location>
</feature>
<evidence type="ECO:0008006" key="8">
    <source>
        <dbReference type="Google" id="ProtNLM"/>
    </source>
</evidence>
<feature type="transmembrane region" description="Helical" evidence="5">
    <location>
        <begin position="139"/>
        <end position="159"/>
    </location>
</feature>
<dbReference type="PANTHER" id="PTHR37955:SF1">
    <property type="entry name" value="DEP DOMAIN-CONTAINING PROTEIN"/>
    <property type="match status" value="1"/>
</dbReference>
<name>A0A0R3K487_CALMK</name>
<feature type="transmembrane region" description="Helical" evidence="5">
    <location>
        <begin position="106"/>
        <end position="127"/>
    </location>
</feature>
<feature type="transmembrane region" description="Helical" evidence="5">
    <location>
        <begin position="196"/>
        <end position="215"/>
    </location>
</feature>
<organism evidence="6 7">
    <name type="scientific">Caloramator mitchellensis</name>
    <dbReference type="NCBI Taxonomy" id="908809"/>
    <lineage>
        <taxon>Bacteria</taxon>
        <taxon>Bacillati</taxon>
        <taxon>Bacillota</taxon>
        <taxon>Clostridia</taxon>
        <taxon>Eubacteriales</taxon>
        <taxon>Clostridiaceae</taxon>
        <taxon>Caloramator</taxon>
    </lineage>
</organism>
<evidence type="ECO:0000256" key="1">
    <source>
        <dbReference type="ARBA" id="ARBA00004141"/>
    </source>
</evidence>
<feature type="transmembrane region" description="Helical" evidence="5">
    <location>
        <begin position="253"/>
        <end position="273"/>
    </location>
</feature>
<keyword evidence="4 5" id="KW-0472">Membrane</keyword>
<protein>
    <recommendedName>
        <fullName evidence="8">Tellurite resistance protein TehA</fullName>
    </recommendedName>
</protein>
<dbReference type="InterPro" id="IPR038665">
    <property type="entry name" value="Voltage-dep_anion_channel_sf"/>
</dbReference>
<dbReference type="Pfam" id="PF03595">
    <property type="entry name" value="SLAC1"/>
    <property type="match status" value="1"/>
</dbReference>
<feature type="transmembrane region" description="Helical" evidence="5">
    <location>
        <begin position="80"/>
        <end position="100"/>
    </location>
</feature>
<evidence type="ECO:0000313" key="6">
    <source>
        <dbReference type="EMBL" id="KRQ87151.1"/>
    </source>
</evidence>
<dbReference type="GO" id="GO:0005886">
    <property type="term" value="C:plasma membrane"/>
    <property type="evidence" value="ECO:0007669"/>
    <property type="project" value="TreeGrafter"/>
</dbReference>
<gene>
    <name evidence="6" type="ORF">ABG79_00949</name>
</gene>
<evidence type="ECO:0000256" key="3">
    <source>
        <dbReference type="ARBA" id="ARBA00022989"/>
    </source>
</evidence>
<reference evidence="6 7" key="1">
    <citation type="submission" date="2015-09" db="EMBL/GenBank/DDBJ databases">
        <title>Draft genome sequence of a Caloramator mitchellensis, a moderate thermophile from the Great Artesian Basin of Australia.</title>
        <authorList>
            <person name="Patel B.K."/>
        </authorList>
    </citation>
    <scope>NUCLEOTIDE SEQUENCE [LARGE SCALE GENOMIC DNA]</scope>
    <source>
        <strain evidence="6 7">VF08</strain>
    </source>
</reference>
<keyword evidence="2 5" id="KW-0812">Transmembrane</keyword>
<evidence type="ECO:0000256" key="4">
    <source>
        <dbReference type="ARBA" id="ARBA00023136"/>
    </source>
</evidence>
<dbReference type="Proteomes" id="UP000052015">
    <property type="component" value="Unassembled WGS sequence"/>
</dbReference>
<dbReference type="InterPro" id="IPR052951">
    <property type="entry name" value="Tellurite_res_ion_channel"/>
</dbReference>
<sequence length="317" mass="36739">MKDSRIKNFPISFFSVIMGLAGYTIATQKTESLFNLFKLSNYIAYTNLTLFIIISALYIIKTAVFSNEVKYDLNHPVKMAFVPTISIAMLLLSISFLEISSNISRVLFFIGAPLHLILSLITITKWIQHPKFQIQHFNPAWFVPILGNLLVPIAGVKFINKEILWFFFSIGIVFWVPFLSILLYRVIFHNNLSEKLMPTLFILLAPPSVAFVSYMKLVENIDNFAKVLYSFALFTLLLIVFQYNLFTKIKFYLSWWAYIFPLSSFSIASYLVFSKTKFVFYKYTFIIIFIVVSVLTIIIAIKTLRAIFNKEICIEEE</sequence>
<evidence type="ECO:0000256" key="5">
    <source>
        <dbReference type="SAM" id="Phobius"/>
    </source>
</evidence>
<dbReference type="CDD" id="cd09323">
    <property type="entry name" value="TDT_SLAC1_like"/>
    <property type="match status" value="1"/>
</dbReference>
<feature type="transmembrane region" description="Helical" evidence="5">
    <location>
        <begin position="227"/>
        <end position="246"/>
    </location>
</feature>
<evidence type="ECO:0000313" key="7">
    <source>
        <dbReference type="Proteomes" id="UP000052015"/>
    </source>
</evidence>
<dbReference type="OrthoDB" id="958273at2"/>
<comment type="subcellular location">
    <subcellularLocation>
        <location evidence="1">Membrane</location>
        <topology evidence="1">Multi-pass membrane protein</topology>
    </subcellularLocation>
</comment>
<dbReference type="RefSeq" id="WP_057977654.1">
    <property type="nucleotide sequence ID" value="NZ_LKHP01000004.1"/>
</dbReference>
<feature type="transmembrane region" description="Helical" evidence="5">
    <location>
        <begin position="165"/>
        <end position="184"/>
    </location>
</feature>
<feature type="transmembrane region" description="Helical" evidence="5">
    <location>
        <begin position="42"/>
        <end position="60"/>
    </location>
</feature>
<dbReference type="PANTHER" id="PTHR37955">
    <property type="entry name" value="TELLURITE RESISTANCE PROTEIN TEHA"/>
    <property type="match status" value="1"/>
</dbReference>
<keyword evidence="3 5" id="KW-1133">Transmembrane helix</keyword>
<dbReference type="InterPro" id="IPR004695">
    <property type="entry name" value="SLAC1/Mae1/Ssu1/TehA"/>
</dbReference>
<comment type="caution">
    <text evidence="6">The sequence shown here is derived from an EMBL/GenBank/DDBJ whole genome shotgun (WGS) entry which is preliminary data.</text>
</comment>
<dbReference type="STRING" id="908809.ABG79_00949"/>
<proteinExistence type="predicted"/>
<dbReference type="GO" id="GO:0046583">
    <property type="term" value="F:monoatomic cation efflux transmembrane transporter activity"/>
    <property type="evidence" value="ECO:0007669"/>
    <property type="project" value="TreeGrafter"/>
</dbReference>